<sequence>MNKGFLTALGTSVLAILLVSGCANLSIKTNAGEVALDSVKAGKVDTYTLEELSRLRAQFLGDVTTSYCENSLDPAKLDYLPSLSSMVKTLKLKVLQRGGNGIVVKQCGRLSDLSCNIYIECNGEAYSINRDF</sequence>
<dbReference type="Gene3D" id="3.30.110.70">
    <property type="entry name" value="Hypothetical protein apc22750. Chain B"/>
    <property type="match status" value="1"/>
</dbReference>
<evidence type="ECO:0000256" key="1">
    <source>
        <dbReference type="SAM" id="SignalP"/>
    </source>
</evidence>
<feature type="signal peptide" evidence="1">
    <location>
        <begin position="1"/>
        <end position="25"/>
    </location>
</feature>
<dbReference type="RefSeq" id="WP_188924604.1">
    <property type="nucleotide sequence ID" value="NZ_BMQI01000012.1"/>
</dbReference>
<organism evidence="2 3">
    <name type="scientific">Shewanella algicola</name>
    <dbReference type="NCBI Taxonomy" id="640633"/>
    <lineage>
        <taxon>Bacteria</taxon>
        <taxon>Pseudomonadati</taxon>
        <taxon>Pseudomonadota</taxon>
        <taxon>Gammaproteobacteria</taxon>
        <taxon>Alteromonadales</taxon>
        <taxon>Shewanellaceae</taxon>
        <taxon>Shewanella</taxon>
    </lineage>
</organism>
<dbReference type="AlphaFoldDB" id="A0A9X1Z7N7"/>
<name>A0A9X1Z7N7_9GAMM</name>
<proteinExistence type="predicted"/>
<dbReference type="PROSITE" id="PS51257">
    <property type="entry name" value="PROKAR_LIPOPROTEIN"/>
    <property type="match status" value="1"/>
</dbReference>
<evidence type="ECO:0000313" key="2">
    <source>
        <dbReference type="EMBL" id="MCL1105017.1"/>
    </source>
</evidence>
<dbReference type="EMBL" id="JAKILJ010000012">
    <property type="protein sequence ID" value="MCL1105017.1"/>
    <property type="molecule type" value="Genomic_DNA"/>
</dbReference>
<comment type="caution">
    <text evidence="2">The sequence shown here is derived from an EMBL/GenBank/DDBJ whole genome shotgun (WGS) entry which is preliminary data.</text>
</comment>
<keyword evidence="3" id="KW-1185">Reference proteome</keyword>
<keyword evidence="1" id="KW-0732">Signal</keyword>
<reference evidence="2" key="1">
    <citation type="submission" date="2022-01" db="EMBL/GenBank/DDBJ databases">
        <title>Whole genome-based taxonomy of the Shewanellaceae.</title>
        <authorList>
            <person name="Martin-Rodriguez A.J."/>
        </authorList>
    </citation>
    <scope>NUCLEOTIDE SEQUENCE</scope>
    <source>
        <strain evidence="2">DSM 23803</strain>
    </source>
</reference>
<accession>A0A9X1Z7N7</accession>
<gene>
    <name evidence="2" type="ORF">L2749_07050</name>
</gene>
<feature type="chain" id="PRO_5040777036" description="Lipoprotein" evidence="1">
    <location>
        <begin position="26"/>
        <end position="132"/>
    </location>
</feature>
<evidence type="ECO:0000313" key="3">
    <source>
        <dbReference type="Proteomes" id="UP001139408"/>
    </source>
</evidence>
<dbReference type="Proteomes" id="UP001139408">
    <property type="component" value="Unassembled WGS sequence"/>
</dbReference>
<protein>
    <recommendedName>
        <fullName evidence="4">Lipoprotein</fullName>
    </recommendedName>
</protein>
<evidence type="ECO:0008006" key="4">
    <source>
        <dbReference type="Google" id="ProtNLM"/>
    </source>
</evidence>